<evidence type="ECO:0000313" key="4">
    <source>
        <dbReference type="Proteomes" id="UP001595823"/>
    </source>
</evidence>
<organism evidence="3 4">
    <name type="scientific">Salininema proteolyticum</name>
    <dbReference type="NCBI Taxonomy" id="1607685"/>
    <lineage>
        <taxon>Bacteria</taxon>
        <taxon>Bacillati</taxon>
        <taxon>Actinomycetota</taxon>
        <taxon>Actinomycetes</taxon>
        <taxon>Glycomycetales</taxon>
        <taxon>Glycomycetaceae</taxon>
        <taxon>Salininema</taxon>
    </lineage>
</organism>
<reference evidence="4" key="1">
    <citation type="journal article" date="2019" name="Int. J. Syst. Evol. Microbiol.">
        <title>The Global Catalogue of Microorganisms (GCM) 10K type strain sequencing project: providing services to taxonomists for standard genome sequencing and annotation.</title>
        <authorList>
            <consortium name="The Broad Institute Genomics Platform"/>
            <consortium name="The Broad Institute Genome Sequencing Center for Infectious Disease"/>
            <person name="Wu L."/>
            <person name="Ma J."/>
        </authorList>
    </citation>
    <scope>NUCLEOTIDE SEQUENCE [LARGE SCALE GENOMIC DNA]</scope>
    <source>
        <strain evidence="4">IBRC-M 10908</strain>
    </source>
</reference>
<evidence type="ECO:0000313" key="3">
    <source>
        <dbReference type="EMBL" id="MFC4337733.1"/>
    </source>
</evidence>
<dbReference type="Gene3D" id="3.40.630.190">
    <property type="entry name" value="LCP protein"/>
    <property type="match status" value="1"/>
</dbReference>
<comment type="caution">
    <text evidence="3">The sequence shown here is derived from an EMBL/GenBank/DDBJ whole genome shotgun (WGS) entry which is preliminary data.</text>
</comment>
<name>A0ABV8U4Y1_9ACTN</name>
<comment type="similarity">
    <text evidence="1">Belongs to the LytR/CpsA/Psr (LCP) family.</text>
</comment>
<evidence type="ECO:0000259" key="2">
    <source>
        <dbReference type="Pfam" id="PF03816"/>
    </source>
</evidence>
<dbReference type="PANTHER" id="PTHR33392">
    <property type="entry name" value="POLYISOPRENYL-TEICHOIC ACID--PEPTIDOGLYCAN TEICHOIC ACID TRANSFERASE TAGU"/>
    <property type="match status" value="1"/>
</dbReference>
<dbReference type="InterPro" id="IPR004474">
    <property type="entry name" value="LytR_CpsA_psr"/>
</dbReference>
<sequence length="348" mass="38300">MPGAAPTPRSPWWSKLLVWTGALVMLVAGGSAAMVQVSINKLNDAVQQEDILGDNRKDIDTANLEGPFNFLVLGVDEQGGGMRSDTMMIMHINKELTEASMISLPRDLRVEIADCGYGQPCLDKLNAASSISDDWEVNEANVIETINNLTGIEFHGAVKANFDGFLDLIDIVGEIELCPWHEITSIHGNNRYFPEGCNMYGKDEALDLVRQRKGWSWDEDWASGRGGDFGRQAMQQQAIMGILKAAKDQGFHKNPGKAVELLNSFGDKLTIDIGGADLTEFIVAIRGIDPEKMHKIQVPSEPQTIDNVSYVVMNPQKGQDLAADDLWQAVENDTLQDWSADNPDWAKA</sequence>
<feature type="domain" description="Cell envelope-related transcriptional attenuator" evidence="2">
    <location>
        <begin position="83"/>
        <end position="247"/>
    </location>
</feature>
<dbReference type="RefSeq" id="WP_380625012.1">
    <property type="nucleotide sequence ID" value="NZ_JBHSDK010000058.1"/>
</dbReference>
<dbReference type="Pfam" id="PF03816">
    <property type="entry name" value="LytR_cpsA_psr"/>
    <property type="match status" value="1"/>
</dbReference>
<gene>
    <name evidence="3" type="ORF">ACFPET_21290</name>
</gene>
<dbReference type="Proteomes" id="UP001595823">
    <property type="component" value="Unassembled WGS sequence"/>
</dbReference>
<proteinExistence type="inferred from homology"/>
<dbReference type="PANTHER" id="PTHR33392:SF6">
    <property type="entry name" value="POLYISOPRENYL-TEICHOIC ACID--PEPTIDOGLYCAN TEICHOIC ACID TRANSFERASE TAGU"/>
    <property type="match status" value="1"/>
</dbReference>
<evidence type="ECO:0000256" key="1">
    <source>
        <dbReference type="ARBA" id="ARBA00006068"/>
    </source>
</evidence>
<keyword evidence="4" id="KW-1185">Reference proteome</keyword>
<dbReference type="EMBL" id="JBHSDK010000058">
    <property type="protein sequence ID" value="MFC4337733.1"/>
    <property type="molecule type" value="Genomic_DNA"/>
</dbReference>
<dbReference type="InterPro" id="IPR050922">
    <property type="entry name" value="LytR/CpsA/Psr_CW_biosynth"/>
</dbReference>
<accession>A0ABV8U4Y1</accession>
<protein>
    <submittedName>
        <fullName evidence="3">LCP family protein</fullName>
    </submittedName>
</protein>
<dbReference type="NCBIfam" id="TIGR00350">
    <property type="entry name" value="lytR_cpsA_psr"/>
    <property type="match status" value="1"/>
</dbReference>